<feature type="transmembrane region" description="Helical" evidence="9">
    <location>
        <begin position="343"/>
        <end position="367"/>
    </location>
</feature>
<protein>
    <recommendedName>
        <fullName evidence="9">Transmembrane 9 superfamily member</fullName>
    </recommendedName>
</protein>
<sequence length="574" mass="64568">MGKTEACKFLCDVEIGRSGLVEAQRLIRHNYVAEWIVDNLPGATALKSVDKSKKFLQAGFKIGNFEEEKVYIHNHVTLILRYRRSTKNPDQKLIVGFEVYPKSIDGPKGKCPTSISDPSQPRLELSLPLVSADQKSENDPNSKFRITYTYSIYWEEDERIDWNNRWDLYFANQEQSSNIHVLAIINSLVIAFLLSGMVGVVLLRTLNRDIQTYNSKISSEDGKRLKRLSIASVDGLAQRNSAGDDDDDDLLDDTTGWKLVHGDVFRPPEFGGLLSPLVGSGAQLLVTVFSLLVFSLIGVLNPSYRGGFVSFGLFLFVFAGLFSGYFSSRVYKAFGGDNWVKNAILTALLVPGLIFSAVLVLNLFVWAQASSSAIPFFTLVALVSMWLLISVPLVLLGAWFGYRKPAYEQPTKTTQIPRQIPLQPWYLKLIPSILLGGIVPFAVIFIELLFVFKSIWQDKSGYYYMFGFLALIIAILLVTIVEITVVMTYFQLCAENYHWWWHAFRIGAASSLYIFLYSVWYYFTKLHIQGPVNSLLFFGYSFLGSAVYGVLGGTVGFLSAYLFVRKIYGAVKTD</sequence>
<keyword evidence="6 9" id="KW-1133">Transmembrane helix</keyword>
<reference evidence="10 11" key="1">
    <citation type="submission" date="2019-10" db="EMBL/GenBank/DDBJ databases">
        <authorList>
            <person name="Palmer J.M."/>
        </authorList>
    </citation>
    <scope>NUCLEOTIDE SEQUENCE [LARGE SCALE GENOMIC DNA]</scope>
    <source>
        <strain evidence="10 11">TWF730</strain>
    </source>
</reference>
<dbReference type="Proteomes" id="UP001373714">
    <property type="component" value="Unassembled WGS sequence"/>
</dbReference>
<dbReference type="Pfam" id="PF02990">
    <property type="entry name" value="EMP70"/>
    <property type="match status" value="1"/>
</dbReference>
<feature type="transmembrane region" description="Helical" evidence="9">
    <location>
        <begin position="462"/>
        <end position="490"/>
    </location>
</feature>
<feature type="transmembrane region" description="Helical" evidence="9">
    <location>
        <begin position="373"/>
        <end position="402"/>
    </location>
</feature>
<dbReference type="GO" id="GO:0016020">
    <property type="term" value="C:membrane"/>
    <property type="evidence" value="ECO:0007669"/>
    <property type="project" value="UniProtKB-SubCell"/>
</dbReference>
<evidence type="ECO:0000313" key="10">
    <source>
        <dbReference type="EMBL" id="KAK6340467.1"/>
    </source>
</evidence>
<proteinExistence type="inferred from homology"/>
<keyword evidence="5" id="KW-0732">Signal</keyword>
<evidence type="ECO:0000256" key="2">
    <source>
        <dbReference type="ARBA" id="ARBA00004555"/>
    </source>
</evidence>
<feature type="transmembrane region" description="Helical" evidence="9">
    <location>
        <begin position="425"/>
        <end position="450"/>
    </location>
</feature>
<evidence type="ECO:0000256" key="9">
    <source>
        <dbReference type="RuleBase" id="RU363079"/>
    </source>
</evidence>
<dbReference type="EMBL" id="JAVHNS010000011">
    <property type="protein sequence ID" value="KAK6340467.1"/>
    <property type="molecule type" value="Genomic_DNA"/>
</dbReference>
<keyword evidence="8 9" id="KW-0472">Membrane</keyword>
<feature type="transmembrane region" description="Helical" evidence="9">
    <location>
        <begin position="308"/>
        <end position="331"/>
    </location>
</feature>
<keyword evidence="11" id="KW-1185">Reference proteome</keyword>
<evidence type="ECO:0000256" key="3">
    <source>
        <dbReference type="ARBA" id="ARBA00005227"/>
    </source>
</evidence>
<evidence type="ECO:0000256" key="1">
    <source>
        <dbReference type="ARBA" id="ARBA00004141"/>
    </source>
</evidence>
<evidence type="ECO:0000256" key="8">
    <source>
        <dbReference type="ARBA" id="ARBA00023136"/>
    </source>
</evidence>
<gene>
    <name evidence="10" type="ORF">TWF730_002218</name>
</gene>
<comment type="similarity">
    <text evidence="3 9">Belongs to the nonaspanin (TM9SF) (TC 9.A.2) family.</text>
</comment>
<dbReference type="InterPro" id="IPR004240">
    <property type="entry name" value="EMP70"/>
</dbReference>
<evidence type="ECO:0000256" key="7">
    <source>
        <dbReference type="ARBA" id="ARBA00023034"/>
    </source>
</evidence>
<dbReference type="PANTHER" id="PTHR10766">
    <property type="entry name" value="TRANSMEMBRANE 9 SUPERFAMILY PROTEIN"/>
    <property type="match status" value="1"/>
</dbReference>
<dbReference type="AlphaFoldDB" id="A0AAV9UFP5"/>
<evidence type="ECO:0000256" key="5">
    <source>
        <dbReference type="ARBA" id="ARBA00022729"/>
    </source>
</evidence>
<feature type="transmembrane region" description="Helical" evidence="9">
    <location>
        <begin position="179"/>
        <end position="203"/>
    </location>
</feature>
<comment type="caution">
    <text evidence="10">The sequence shown here is derived from an EMBL/GenBank/DDBJ whole genome shotgun (WGS) entry which is preliminary data.</text>
</comment>
<dbReference type="GO" id="GO:0072657">
    <property type="term" value="P:protein localization to membrane"/>
    <property type="evidence" value="ECO:0007669"/>
    <property type="project" value="TreeGrafter"/>
</dbReference>
<accession>A0AAV9UFP5</accession>
<feature type="transmembrane region" description="Helical" evidence="9">
    <location>
        <begin position="535"/>
        <end position="564"/>
    </location>
</feature>
<dbReference type="PANTHER" id="PTHR10766:SF55">
    <property type="entry name" value="TRANSMEMBRANE 9 SUPERFAMILY MEMBER 4"/>
    <property type="match status" value="1"/>
</dbReference>
<evidence type="ECO:0000313" key="11">
    <source>
        <dbReference type="Proteomes" id="UP001373714"/>
    </source>
</evidence>
<name>A0AAV9UFP5_9PEZI</name>
<keyword evidence="7" id="KW-0333">Golgi apparatus</keyword>
<comment type="subcellular location">
    <subcellularLocation>
        <location evidence="2">Golgi apparatus</location>
    </subcellularLocation>
    <subcellularLocation>
        <location evidence="1">Membrane</location>
        <topology evidence="1">Multi-pass membrane protein</topology>
    </subcellularLocation>
</comment>
<keyword evidence="4 9" id="KW-0812">Transmembrane</keyword>
<evidence type="ECO:0000256" key="4">
    <source>
        <dbReference type="ARBA" id="ARBA00022692"/>
    </source>
</evidence>
<feature type="transmembrane region" description="Helical" evidence="9">
    <location>
        <begin position="284"/>
        <end position="302"/>
    </location>
</feature>
<organism evidence="10 11">
    <name type="scientific">Orbilia blumenaviensis</name>
    <dbReference type="NCBI Taxonomy" id="1796055"/>
    <lineage>
        <taxon>Eukaryota</taxon>
        <taxon>Fungi</taxon>
        <taxon>Dikarya</taxon>
        <taxon>Ascomycota</taxon>
        <taxon>Pezizomycotina</taxon>
        <taxon>Orbiliomycetes</taxon>
        <taxon>Orbiliales</taxon>
        <taxon>Orbiliaceae</taxon>
        <taxon>Orbilia</taxon>
    </lineage>
</organism>
<dbReference type="GO" id="GO:0005794">
    <property type="term" value="C:Golgi apparatus"/>
    <property type="evidence" value="ECO:0007669"/>
    <property type="project" value="UniProtKB-SubCell"/>
</dbReference>
<evidence type="ECO:0000256" key="6">
    <source>
        <dbReference type="ARBA" id="ARBA00022989"/>
    </source>
</evidence>
<feature type="transmembrane region" description="Helical" evidence="9">
    <location>
        <begin position="502"/>
        <end position="523"/>
    </location>
</feature>